<dbReference type="AlphaFoldDB" id="A0A8J7F549"/>
<dbReference type="EMBL" id="JADEWL010000096">
    <property type="protein sequence ID" value="MBE9215355.1"/>
    <property type="molecule type" value="Genomic_DNA"/>
</dbReference>
<evidence type="ECO:0000313" key="3">
    <source>
        <dbReference type="Proteomes" id="UP000620559"/>
    </source>
</evidence>
<gene>
    <name evidence="2" type="ORF">IQ247_22270</name>
</gene>
<dbReference type="InterPro" id="IPR054181">
    <property type="entry name" value="DUF6888"/>
</dbReference>
<reference evidence="2" key="1">
    <citation type="submission" date="2020-10" db="EMBL/GenBank/DDBJ databases">
        <authorList>
            <person name="Castelo-Branco R."/>
            <person name="Eusebio N."/>
            <person name="Adriana R."/>
            <person name="Vieira A."/>
            <person name="Brugerolle De Fraissinette N."/>
            <person name="Rezende De Castro R."/>
            <person name="Schneider M.P."/>
            <person name="Vasconcelos V."/>
            <person name="Leao P.N."/>
        </authorList>
    </citation>
    <scope>NUCLEOTIDE SEQUENCE</scope>
    <source>
        <strain evidence="2">LEGE 06105</strain>
    </source>
</reference>
<evidence type="ECO:0000313" key="2">
    <source>
        <dbReference type="EMBL" id="MBE9215355.1"/>
    </source>
</evidence>
<protein>
    <recommendedName>
        <fullName evidence="1">DUF6888 domain-containing protein</fullName>
    </recommendedName>
</protein>
<evidence type="ECO:0000259" key="1">
    <source>
        <dbReference type="Pfam" id="PF21828"/>
    </source>
</evidence>
<keyword evidence="3" id="KW-1185">Reference proteome</keyword>
<comment type="caution">
    <text evidence="2">The sequence shown here is derived from an EMBL/GenBank/DDBJ whole genome shotgun (WGS) entry which is preliminary data.</text>
</comment>
<accession>A0A8J7F549</accession>
<dbReference type="Pfam" id="PF21828">
    <property type="entry name" value="DUF6888"/>
    <property type="match status" value="1"/>
</dbReference>
<feature type="domain" description="DUF6888" evidence="1">
    <location>
        <begin position="1"/>
        <end position="55"/>
    </location>
</feature>
<sequence>MLTTQQAFRCFQLCQNLTNMYFSVDMVRLDERTGNAIILAGEEIVIEIYPNGNWRFVNEI</sequence>
<proteinExistence type="predicted"/>
<name>A0A8J7F549_9CYAN</name>
<dbReference type="Proteomes" id="UP000620559">
    <property type="component" value="Unassembled WGS sequence"/>
</dbReference>
<organism evidence="2 3">
    <name type="scientific">Plectonema cf. radiosum LEGE 06105</name>
    <dbReference type="NCBI Taxonomy" id="945769"/>
    <lineage>
        <taxon>Bacteria</taxon>
        <taxon>Bacillati</taxon>
        <taxon>Cyanobacteriota</taxon>
        <taxon>Cyanophyceae</taxon>
        <taxon>Oscillatoriophycideae</taxon>
        <taxon>Oscillatoriales</taxon>
        <taxon>Microcoleaceae</taxon>
        <taxon>Plectonema</taxon>
    </lineage>
</organism>